<name>A0A811P0A7_9POAL</name>
<comment type="caution">
    <text evidence="2">The sequence shown here is derived from an EMBL/GenBank/DDBJ whole genome shotgun (WGS) entry which is preliminary data.</text>
</comment>
<evidence type="ECO:0000313" key="3">
    <source>
        <dbReference type="Proteomes" id="UP000604825"/>
    </source>
</evidence>
<feature type="region of interest" description="Disordered" evidence="1">
    <location>
        <begin position="71"/>
        <end position="95"/>
    </location>
</feature>
<gene>
    <name evidence="2" type="ORF">NCGR_LOCUS21353</name>
</gene>
<organism evidence="2 3">
    <name type="scientific">Miscanthus lutarioriparius</name>
    <dbReference type="NCBI Taxonomy" id="422564"/>
    <lineage>
        <taxon>Eukaryota</taxon>
        <taxon>Viridiplantae</taxon>
        <taxon>Streptophyta</taxon>
        <taxon>Embryophyta</taxon>
        <taxon>Tracheophyta</taxon>
        <taxon>Spermatophyta</taxon>
        <taxon>Magnoliopsida</taxon>
        <taxon>Liliopsida</taxon>
        <taxon>Poales</taxon>
        <taxon>Poaceae</taxon>
        <taxon>PACMAD clade</taxon>
        <taxon>Panicoideae</taxon>
        <taxon>Andropogonodae</taxon>
        <taxon>Andropogoneae</taxon>
        <taxon>Saccharinae</taxon>
        <taxon>Miscanthus</taxon>
    </lineage>
</organism>
<protein>
    <submittedName>
        <fullName evidence="2">Uncharacterized protein</fullName>
    </submittedName>
</protein>
<accession>A0A811P0A7</accession>
<reference evidence="2" key="1">
    <citation type="submission" date="2020-10" db="EMBL/GenBank/DDBJ databases">
        <authorList>
            <person name="Han B."/>
            <person name="Lu T."/>
            <person name="Zhao Q."/>
            <person name="Huang X."/>
            <person name="Zhao Y."/>
        </authorList>
    </citation>
    <scope>NUCLEOTIDE SEQUENCE</scope>
</reference>
<proteinExistence type="predicted"/>
<keyword evidence="3" id="KW-1185">Reference proteome</keyword>
<dbReference type="AlphaFoldDB" id="A0A811P0A7"/>
<dbReference type="EMBL" id="CAJGYO010000005">
    <property type="protein sequence ID" value="CAD6231240.1"/>
    <property type="molecule type" value="Genomic_DNA"/>
</dbReference>
<dbReference type="OrthoDB" id="913183at2759"/>
<evidence type="ECO:0000256" key="1">
    <source>
        <dbReference type="SAM" id="MobiDB-lite"/>
    </source>
</evidence>
<evidence type="ECO:0000313" key="2">
    <source>
        <dbReference type="EMBL" id="CAD6231240.1"/>
    </source>
</evidence>
<sequence>MGNGVSPVAVQQELEALETYCALMEENPWIELTGRTNKLRQACFKESYKRRRAAAVSVMEMDHIYSFGQQYHHHQLPPPTSSADRHGQSSRFFGY</sequence>
<dbReference type="Proteomes" id="UP000604825">
    <property type="component" value="Unassembled WGS sequence"/>
</dbReference>